<dbReference type="AlphaFoldDB" id="A0A2T2NMH0"/>
<keyword evidence="2 6" id="KW-0812">Transmembrane</keyword>
<evidence type="ECO:0000256" key="1">
    <source>
        <dbReference type="ARBA" id="ARBA00004141"/>
    </source>
</evidence>
<evidence type="ECO:0000256" key="4">
    <source>
        <dbReference type="ARBA" id="ARBA00023136"/>
    </source>
</evidence>
<feature type="transmembrane region" description="Helical" evidence="6">
    <location>
        <begin position="23"/>
        <end position="46"/>
    </location>
</feature>
<evidence type="ECO:0000259" key="7">
    <source>
        <dbReference type="Pfam" id="PF20684"/>
    </source>
</evidence>
<dbReference type="InterPro" id="IPR052337">
    <property type="entry name" value="SAT4-like"/>
</dbReference>
<reference evidence="8 9" key="1">
    <citation type="journal article" date="2018" name="Front. Microbiol.">
        <title>Genome-Wide Analysis of Corynespora cassiicola Leaf Fall Disease Putative Effectors.</title>
        <authorList>
            <person name="Lopez D."/>
            <person name="Ribeiro S."/>
            <person name="Label P."/>
            <person name="Fumanal B."/>
            <person name="Venisse J.S."/>
            <person name="Kohler A."/>
            <person name="de Oliveira R.R."/>
            <person name="Labutti K."/>
            <person name="Lipzen A."/>
            <person name="Lail K."/>
            <person name="Bauer D."/>
            <person name="Ohm R.A."/>
            <person name="Barry K.W."/>
            <person name="Spatafora J."/>
            <person name="Grigoriev I.V."/>
            <person name="Martin F.M."/>
            <person name="Pujade-Renaud V."/>
        </authorList>
    </citation>
    <scope>NUCLEOTIDE SEQUENCE [LARGE SCALE GENOMIC DNA]</scope>
    <source>
        <strain evidence="8 9">Philippines</strain>
    </source>
</reference>
<keyword evidence="9" id="KW-1185">Reference proteome</keyword>
<keyword evidence="4 6" id="KW-0472">Membrane</keyword>
<feature type="transmembrane region" description="Helical" evidence="6">
    <location>
        <begin position="263"/>
        <end position="286"/>
    </location>
</feature>
<dbReference type="Pfam" id="PF20684">
    <property type="entry name" value="Fung_rhodopsin"/>
    <property type="match status" value="1"/>
</dbReference>
<evidence type="ECO:0000313" key="8">
    <source>
        <dbReference type="EMBL" id="PSN66248.1"/>
    </source>
</evidence>
<proteinExistence type="inferred from homology"/>
<dbReference type="GO" id="GO:0016020">
    <property type="term" value="C:membrane"/>
    <property type="evidence" value="ECO:0007669"/>
    <property type="project" value="UniProtKB-SubCell"/>
</dbReference>
<evidence type="ECO:0000256" key="6">
    <source>
        <dbReference type="SAM" id="Phobius"/>
    </source>
</evidence>
<comment type="similarity">
    <text evidence="5">Belongs to the SAT4 family.</text>
</comment>
<accession>A0A2T2NMH0</accession>
<comment type="subcellular location">
    <subcellularLocation>
        <location evidence="1">Membrane</location>
        <topology evidence="1">Multi-pass membrane protein</topology>
    </subcellularLocation>
</comment>
<dbReference type="PANTHER" id="PTHR33048">
    <property type="entry name" value="PTH11-LIKE INTEGRAL MEMBRANE PROTEIN (AFU_ORTHOLOGUE AFUA_5G11245)"/>
    <property type="match status" value="1"/>
</dbReference>
<dbReference type="PANTHER" id="PTHR33048:SF92">
    <property type="entry name" value="INTEGRAL MEMBRANE PROTEIN"/>
    <property type="match status" value="1"/>
</dbReference>
<feature type="transmembrane region" description="Helical" evidence="6">
    <location>
        <begin position="151"/>
        <end position="168"/>
    </location>
</feature>
<dbReference type="OrthoDB" id="444631at2759"/>
<sequence>MDVSIYPPDIAHLFNSLSAISPVTFQVVSNVFFGLAAVSTVARILLKIYEDRRFSFDDYILFFATICQFASSILLNLTTEFLYLNGILLRFPSLAKQLNDESFSNYLRDAWIYQTIIFGLTQVTIYAVKCSFLAFFWPLVTCSNSKHLKRYFWTVVVVMIPVGIGSILSPLKDCPQYDAATARCIHRPTRLEARITTGLLIGLDGFTDLLVCSIPIAILWPARIKLSQKIGIGTFLCLSSVMIFFSVMRVFNVNGLIFNSMDIPWSYFAVHLESCISVILISITVFRSIFGMRKEREQARARRLRPNSWYWSGGRGRIVGMEEDEKALPDVETGVLEGLRAFIQEYGKSETREIPVKHRRVDDVHLKSPSITGSEWSTTTYIEKERDKYSKDSHHLSEFNFQFE</sequence>
<evidence type="ECO:0000256" key="5">
    <source>
        <dbReference type="ARBA" id="ARBA00038359"/>
    </source>
</evidence>
<name>A0A2T2NMH0_CORCC</name>
<feature type="transmembrane region" description="Helical" evidence="6">
    <location>
        <begin position="111"/>
        <end position="139"/>
    </location>
</feature>
<evidence type="ECO:0000313" key="9">
    <source>
        <dbReference type="Proteomes" id="UP000240883"/>
    </source>
</evidence>
<dbReference type="EMBL" id="KZ678136">
    <property type="protein sequence ID" value="PSN66248.1"/>
    <property type="molecule type" value="Genomic_DNA"/>
</dbReference>
<dbReference type="Proteomes" id="UP000240883">
    <property type="component" value="Unassembled WGS sequence"/>
</dbReference>
<feature type="transmembrane region" description="Helical" evidence="6">
    <location>
        <begin position="232"/>
        <end position="251"/>
    </location>
</feature>
<feature type="domain" description="Rhodopsin" evidence="7">
    <location>
        <begin position="42"/>
        <end position="285"/>
    </location>
</feature>
<feature type="transmembrane region" description="Helical" evidence="6">
    <location>
        <begin position="58"/>
        <end position="84"/>
    </location>
</feature>
<protein>
    <recommendedName>
        <fullName evidence="7">Rhodopsin domain-containing protein</fullName>
    </recommendedName>
</protein>
<keyword evidence="3 6" id="KW-1133">Transmembrane helix</keyword>
<evidence type="ECO:0000256" key="3">
    <source>
        <dbReference type="ARBA" id="ARBA00022989"/>
    </source>
</evidence>
<evidence type="ECO:0000256" key="2">
    <source>
        <dbReference type="ARBA" id="ARBA00022692"/>
    </source>
</evidence>
<gene>
    <name evidence="8" type="ORF">BS50DRAFT_410490</name>
</gene>
<feature type="transmembrane region" description="Helical" evidence="6">
    <location>
        <begin position="199"/>
        <end position="220"/>
    </location>
</feature>
<dbReference type="STRING" id="1448308.A0A2T2NMH0"/>
<organism evidence="8 9">
    <name type="scientific">Corynespora cassiicola Philippines</name>
    <dbReference type="NCBI Taxonomy" id="1448308"/>
    <lineage>
        <taxon>Eukaryota</taxon>
        <taxon>Fungi</taxon>
        <taxon>Dikarya</taxon>
        <taxon>Ascomycota</taxon>
        <taxon>Pezizomycotina</taxon>
        <taxon>Dothideomycetes</taxon>
        <taxon>Pleosporomycetidae</taxon>
        <taxon>Pleosporales</taxon>
        <taxon>Corynesporascaceae</taxon>
        <taxon>Corynespora</taxon>
    </lineage>
</organism>
<dbReference type="InterPro" id="IPR049326">
    <property type="entry name" value="Rhodopsin_dom_fungi"/>
</dbReference>